<dbReference type="Pfam" id="PF01614">
    <property type="entry name" value="IclR_C"/>
    <property type="match status" value="1"/>
</dbReference>
<dbReference type="InterPro" id="IPR014757">
    <property type="entry name" value="Tscrpt_reg_IclR_C"/>
</dbReference>
<dbReference type="SUPFAM" id="SSF46785">
    <property type="entry name" value="Winged helix' DNA-binding domain"/>
    <property type="match status" value="1"/>
</dbReference>
<dbReference type="PROSITE" id="PS51078">
    <property type="entry name" value="ICLR_ED"/>
    <property type="match status" value="1"/>
</dbReference>
<organism evidence="6 7">
    <name type="scientific">Halogeometricum rufum</name>
    <dbReference type="NCBI Taxonomy" id="553469"/>
    <lineage>
        <taxon>Archaea</taxon>
        <taxon>Methanobacteriati</taxon>
        <taxon>Methanobacteriota</taxon>
        <taxon>Stenosarchaea group</taxon>
        <taxon>Halobacteria</taxon>
        <taxon>Halobacteriales</taxon>
        <taxon>Haloferacaceae</taxon>
        <taxon>Halogeometricum</taxon>
    </lineage>
</organism>
<dbReference type="PANTHER" id="PTHR30136">
    <property type="entry name" value="HELIX-TURN-HELIX TRANSCRIPTIONAL REGULATOR, ICLR FAMILY"/>
    <property type="match status" value="1"/>
</dbReference>
<dbReference type="Gene3D" id="3.30.450.40">
    <property type="match status" value="1"/>
</dbReference>
<dbReference type="PANTHER" id="PTHR30136:SF35">
    <property type="entry name" value="HTH-TYPE TRANSCRIPTIONAL REGULATOR RV1719"/>
    <property type="match status" value="1"/>
</dbReference>
<accession>A0A1I6IPF6</accession>
<dbReference type="OrthoDB" id="14763at2157"/>
<dbReference type="Pfam" id="PF09339">
    <property type="entry name" value="HTH_IclR"/>
    <property type="match status" value="1"/>
</dbReference>
<protein>
    <submittedName>
        <fullName evidence="6">Transcriptional regulator, IclR family</fullName>
    </submittedName>
</protein>
<evidence type="ECO:0000256" key="2">
    <source>
        <dbReference type="ARBA" id="ARBA00023125"/>
    </source>
</evidence>
<dbReference type="InterPro" id="IPR005471">
    <property type="entry name" value="Tscrpt_reg_IclR_N"/>
</dbReference>
<dbReference type="GO" id="GO:0045892">
    <property type="term" value="P:negative regulation of DNA-templated transcription"/>
    <property type="evidence" value="ECO:0007669"/>
    <property type="project" value="TreeGrafter"/>
</dbReference>
<keyword evidence="1" id="KW-0805">Transcription regulation</keyword>
<dbReference type="PROSITE" id="PS51077">
    <property type="entry name" value="HTH_ICLR"/>
    <property type="match status" value="1"/>
</dbReference>
<evidence type="ECO:0000259" key="5">
    <source>
        <dbReference type="PROSITE" id="PS51078"/>
    </source>
</evidence>
<dbReference type="Gene3D" id="1.10.10.10">
    <property type="entry name" value="Winged helix-like DNA-binding domain superfamily/Winged helix DNA-binding domain"/>
    <property type="match status" value="1"/>
</dbReference>
<dbReference type="InterPro" id="IPR050707">
    <property type="entry name" value="HTH_MetabolicPath_Reg"/>
</dbReference>
<gene>
    <name evidence="6" type="ORF">SAMN04487947_3474</name>
</gene>
<dbReference type="Proteomes" id="UP000198531">
    <property type="component" value="Unassembled WGS sequence"/>
</dbReference>
<evidence type="ECO:0000256" key="1">
    <source>
        <dbReference type="ARBA" id="ARBA00023015"/>
    </source>
</evidence>
<keyword evidence="2" id="KW-0238">DNA-binding</keyword>
<dbReference type="AlphaFoldDB" id="A0A1I6IPF6"/>
<feature type="domain" description="IclR-ED" evidence="5">
    <location>
        <begin position="68"/>
        <end position="246"/>
    </location>
</feature>
<sequence length="256" mass="29214">MSQQYKNIKTAENVFTIIEKIEQLDQPTCSELTAHVGLSASSVYNYLRTLEEWGYVIRNDGRYRLTLKFLQKGRAVRNSYPIMHAATEPIDVLSKVIDEYISVFVKEGVHAVMIHEANSHHAVHVPPPFLGEPFHLGKVPQGKVILAQMPESDRREILSGNGLDSETTERLETELEDIRERGLAVDEGQSHENIWAVAAPVKVGDEIYGSLLISTVLHRLDERRANRELPNLLVQTVKEVEHRLSRYDFDDLYSNW</sequence>
<name>A0A1I6IPF6_9EURY</name>
<dbReference type="GO" id="GO:0003677">
    <property type="term" value="F:DNA binding"/>
    <property type="evidence" value="ECO:0007669"/>
    <property type="project" value="UniProtKB-KW"/>
</dbReference>
<evidence type="ECO:0000313" key="6">
    <source>
        <dbReference type="EMBL" id="SFR68627.1"/>
    </source>
</evidence>
<keyword evidence="3" id="KW-0804">Transcription</keyword>
<dbReference type="InterPro" id="IPR036388">
    <property type="entry name" value="WH-like_DNA-bd_sf"/>
</dbReference>
<proteinExistence type="predicted"/>
<dbReference type="SMART" id="SM00346">
    <property type="entry name" value="HTH_ICLR"/>
    <property type="match status" value="1"/>
</dbReference>
<evidence type="ECO:0000313" key="7">
    <source>
        <dbReference type="Proteomes" id="UP000198531"/>
    </source>
</evidence>
<evidence type="ECO:0000259" key="4">
    <source>
        <dbReference type="PROSITE" id="PS51077"/>
    </source>
</evidence>
<dbReference type="InterPro" id="IPR036390">
    <property type="entry name" value="WH_DNA-bd_sf"/>
</dbReference>
<reference evidence="7" key="1">
    <citation type="submission" date="2016-10" db="EMBL/GenBank/DDBJ databases">
        <authorList>
            <person name="Varghese N."/>
            <person name="Submissions S."/>
        </authorList>
    </citation>
    <scope>NUCLEOTIDE SEQUENCE [LARGE SCALE GENOMIC DNA]</scope>
    <source>
        <strain evidence="7">CGMCC 1.7736</strain>
    </source>
</reference>
<keyword evidence="7" id="KW-1185">Reference proteome</keyword>
<dbReference type="GO" id="GO:0003700">
    <property type="term" value="F:DNA-binding transcription factor activity"/>
    <property type="evidence" value="ECO:0007669"/>
    <property type="project" value="TreeGrafter"/>
</dbReference>
<feature type="domain" description="HTH iclR-type" evidence="4">
    <location>
        <begin position="8"/>
        <end position="67"/>
    </location>
</feature>
<dbReference type="RefSeq" id="WP_177232681.1">
    <property type="nucleotide sequence ID" value="NZ_FOYT01000004.1"/>
</dbReference>
<dbReference type="SUPFAM" id="SSF55781">
    <property type="entry name" value="GAF domain-like"/>
    <property type="match status" value="1"/>
</dbReference>
<dbReference type="InterPro" id="IPR029016">
    <property type="entry name" value="GAF-like_dom_sf"/>
</dbReference>
<dbReference type="EMBL" id="FOYT01000004">
    <property type="protein sequence ID" value="SFR68627.1"/>
    <property type="molecule type" value="Genomic_DNA"/>
</dbReference>
<evidence type="ECO:0000256" key="3">
    <source>
        <dbReference type="ARBA" id="ARBA00023163"/>
    </source>
</evidence>